<proteinExistence type="predicted"/>
<dbReference type="AlphaFoldDB" id="A0A8J5NVX8"/>
<gene>
    <name evidence="1" type="ORF">Forpi1262_v017201</name>
</gene>
<name>A0A8J5NVX8_FUSOX</name>
<sequence>MTYVRRDSKLSADQNRPYQSRYILWITVNDTILVNFYHQNDERDALDALLQWPIPDRCLVAGDFTLDASDNGLDLLSTSEIPTNPHGNSIDLAFSTVPLAEANVEDHLATSSDHFTLSLTLPNVEPAPVQPGKTRVITDDQLKRFVEIVELGSTTIPVVASSPLELDKLASTLVSLLQSAAEAAGRPARKGARNAPWWTEECALAATGYRAIRRLYLLGFNQEVHIAKRDFHCVAHRAKRLYWRNLINSFSDSSSVFKTVRWLRSLGAFQPPPLQVDDVVYETQLDNANALRRAALERWTTVC</sequence>
<protein>
    <recommendedName>
        <fullName evidence="3">Endonuclease/exonuclease/phosphatase domain-containing protein</fullName>
    </recommendedName>
</protein>
<comment type="caution">
    <text evidence="1">The sequence shown here is derived from an EMBL/GenBank/DDBJ whole genome shotgun (WGS) entry which is preliminary data.</text>
</comment>
<evidence type="ECO:0000313" key="2">
    <source>
        <dbReference type="Proteomes" id="UP000693942"/>
    </source>
</evidence>
<evidence type="ECO:0000313" key="1">
    <source>
        <dbReference type="EMBL" id="KAG7413080.1"/>
    </source>
</evidence>
<accession>A0A8J5NVX8</accession>
<organism evidence="1 2">
    <name type="scientific">Fusarium oxysporum f. sp. raphani</name>
    <dbReference type="NCBI Taxonomy" id="96318"/>
    <lineage>
        <taxon>Eukaryota</taxon>
        <taxon>Fungi</taxon>
        <taxon>Dikarya</taxon>
        <taxon>Ascomycota</taxon>
        <taxon>Pezizomycotina</taxon>
        <taxon>Sordariomycetes</taxon>
        <taxon>Hypocreomycetidae</taxon>
        <taxon>Hypocreales</taxon>
        <taxon>Nectriaceae</taxon>
        <taxon>Fusarium</taxon>
        <taxon>Fusarium oxysporum species complex</taxon>
    </lineage>
</organism>
<reference evidence="1" key="1">
    <citation type="submission" date="2021-04" db="EMBL/GenBank/DDBJ databases">
        <title>First draft genome resource for Brassicaceae pathogens Fusarium oxysporum f. sp. raphani and Fusarium oxysporum f. sp. rapae.</title>
        <authorList>
            <person name="Asai S."/>
        </authorList>
    </citation>
    <scope>NUCLEOTIDE SEQUENCE</scope>
    <source>
        <strain evidence="1">Tf1262</strain>
    </source>
</reference>
<evidence type="ECO:0008006" key="3">
    <source>
        <dbReference type="Google" id="ProtNLM"/>
    </source>
</evidence>
<dbReference type="EMBL" id="JAELUR010000023">
    <property type="protein sequence ID" value="KAG7413080.1"/>
    <property type="molecule type" value="Genomic_DNA"/>
</dbReference>
<dbReference type="Proteomes" id="UP000693942">
    <property type="component" value="Unassembled WGS sequence"/>
</dbReference>